<keyword evidence="3" id="KW-1185">Reference proteome</keyword>
<dbReference type="InterPro" id="IPR029069">
    <property type="entry name" value="HotDog_dom_sf"/>
</dbReference>
<dbReference type="PANTHER" id="PTHR43437">
    <property type="entry name" value="HYDROXYACYL-THIOESTER DEHYDRATASE TYPE 2, MITOCHONDRIAL-RELATED"/>
    <property type="match status" value="1"/>
</dbReference>
<protein>
    <submittedName>
        <fullName evidence="2">MaoC family dehydratase</fullName>
    </submittedName>
</protein>
<proteinExistence type="predicted"/>
<dbReference type="EMBL" id="BAABEY010000028">
    <property type="protein sequence ID" value="GAA4442802.1"/>
    <property type="molecule type" value="Genomic_DNA"/>
</dbReference>
<organism evidence="2 3">
    <name type="scientific">Ravibacter arvi</name>
    <dbReference type="NCBI Taxonomy" id="2051041"/>
    <lineage>
        <taxon>Bacteria</taxon>
        <taxon>Pseudomonadati</taxon>
        <taxon>Bacteroidota</taxon>
        <taxon>Cytophagia</taxon>
        <taxon>Cytophagales</taxon>
        <taxon>Spirosomataceae</taxon>
        <taxon>Ravibacter</taxon>
    </lineage>
</organism>
<evidence type="ECO:0000313" key="3">
    <source>
        <dbReference type="Proteomes" id="UP001501508"/>
    </source>
</evidence>
<sequence length="137" mass="15164">MDIKAEVGASFSHDFRFTQADVELFAQVTGDNNPLHLDPAFAANTPFKTPIIHGMLGASVFTKVLGTIYPGFGSVYLAQTLEFQRPMFVETDYEVVFTIETIDALKHVATIRGEIKNKETGKRCTVGTATLMNKEKF</sequence>
<dbReference type="InterPro" id="IPR002539">
    <property type="entry name" value="MaoC-like_dom"/>
</dbReference>
<dbReference type="SUPFAM" id="SSF54637">
    <property type="entry name" value="Thioesterase/thiol ester dehydrase-isomerase"/>
    <property type="match status" value="1"/>
</dbReference>
<dbReference type="Gene3D" id="3.10.129.10">
    <property type="entry name" value="Hotdog Thioesterase"/>
    <property type="match status" value="1"/>
</dbReference>
<dbReference type="CDD" id="cd03449">
    <property type="entry name" value="R_hydratase"/>
    <property type="match status" value="1"/>
</dbReference>
<evidence type="ECO:0000259" key="1">
    <source>
        <dbReference type="Pfam" id="PF01575"/>
    </source>
</evidence>
<accession>A0ABP8M1S3</accession>
<dbReference type="InterPro" id="IPR003965">
    <property type="entry name" value="Fatty_acid_synthase"/>
</dbReference>
<dbReference type="PANTHER" id="PTHR43437:SF3">
    <property type="entry name" value="HYDROXYACYL-THIOESTER DEHYDRATASE TYPE 2, MITOCHONDRIAL"/>
    <property type="match status" value="1"/>
</dbReference>
<dbReference type="InterPro" id="IPR050965">
    <property type="entry name" value="UPF0336/Enoyl-CoA_hydratase"/>
</dbReference>
<dbReference type="Pfam" id="PF01575">
    <property type="entry name" value="MaoC_dehydratas"/>
    <property type="match status" value="1"/>
</dbReference>
<dbReference type="RefSeq" id="WP_345030676.1">
    <property type="nucleotide sequence ID" value="NZ_BAABEY010000028.1"/>
</dbReference>
<dbReference type="Proteomes" id="UP001501508">
    <property type="component" value="Unassembled WGS sequence"/>
</dbReference>
<dbReference type="PRINTS" id="PR01483">
    <property type="entry name" value="FASYNTHASE"/>
</dbReference>
<feature type="domain" description="MaoC-like" evidence="1">
    <location>
        <begin position="12"/>
        <end position="120"/>
    </location>
</feature>
<reference evidence="3" key="1">
    <citation type="journal article" date="2019" name="Int. J. Syst. Evol. Microbiol.">
        <title>The Global Catalogue of Microorganisms (GCM) 10K type strain sequencing project: providing services to taxonomists for standard genome sequencing and annotation.</title>
        <authorList>
            <consortium name="The Broad Institute Genomics Platform"/>
            <consortium name="The Broad Institute Genome Sequencing Center for Infectious Disease"/>
            <person name="Wu L."/>
            <person name="Ma J."/>
        </authorList>
    </citation>
    <scope>NUCLEOTIDE SEQUENCE [LARGE SCALE GENOMIC DNA]</scope>
    <source>
        <strain evidence="3">JCM 31920</strain>
    </source>
</reference>
<gene>
    <name evidence="2" type="ORF">GCM10023091_30220</name>
</gene>
<name>A0ABP8M1S3_9BACT</name>
<comment type="caution">
    <text evidence="2">The sequence shown here is derived from an EMBL/GenBank/DDBJ whole genome shotgun (WGS) entry which is preliminary data.</text>
</comment>
<evidence type="ECO:0000313" key="2">
    <source>
        <dbReference type="EMBL" id="GAA4442802.1"/>
    </source>
</evidence>